<comment type="subcellular location">
    <subcellularLocation>
        <location evidence="1">Membrane</location>
        <topology evidence="1">Single-pass membrane protein</topology>
    </subcellularLocation>
</comment>
<dbReference type="EMBL" id="BPVZ01000015">
    <property type="protein sequence ID" value="GKV00136.1"/>
    <property type="molecule type" value="Genomic_DNA"/>
</dbReference>
<dbReference type="InterPro" id="IPR044839">
    <property type="entry name" value="NDR1-like"/>
</dbReference>
<comment type="caution">
    <text evidence="8">The sequence shown here is derived from an EMBL/GenBank/DDBJ whole genome shotgun (WGS) entry which is preliminary data.</text>
</comment>
<dbReference type="PANTHER" id="PTHR31234">
    <property type="entry name" value="LATE EMBRYOGENESIS ABUNDANT (LEA) HYDROXYPROLINE-RICH GLYCOPROTEIN FAMILY"/>
    <property type="match status" value="1"/>
</dbReference>
<feature type="region of interest" description="Disordered" evidence="5">
    <location>
        <begin position="1"/>
        <end position="55"/>
    </location>
</feature>
<evidence type="ECO:0000256" key="3">
    <source>
        <dbReference type="ARBA" id="ARBA00022989"/>
    </source>
</evidence>
<feature type="compositionally biased region" description="Low complexity" evidence="5">
    <location>
        <begin position="9"/>
        <end position="43"/>
    </location>
</feature>
<protein>
    <recommendedName>
        <fullName evidence="7">Late embryogenesis abundant protein LEA-2 subgroup domain-containing protein</fullName>
    </recommendedName>
</protein>
<evidence type="ECO:0000313" key="9">
    <source>
        <dbReference type="Proteomes" id="UP001054252"/>
    </source>
</evidence>
<keyword evidence="9" id="KW-1185">Reference proteome</keyword>
<dbReference type="PANTHER" id="PTHR31234:SF6">
    <property type="entry name" value="LATE EMBRYOGENESIS ABUNDANT PROTEIN LEA-2 SUBGROUP DOMAIN-CONTAINING PROTEIN"/>
    <property type="match status" value="1"/>
</dbReference>
<evidence type="ECO:0000256" key="2">
    <source>
        <dbReference type="ARBA" id="ARBA00022692"/>
    </source>
</evidence>
<dbReference type="Proteomes" id="UP001054252">
    <property type="component" value="Unassembled WGS sequence"/>
</dbReference>
<keyword evidence="3 6" id="KW-1133">Transmembrane helix</keyword>
<sequence>MSDKVFPSTKPANTTAAAATNGTGGTTATTNGGPTKADLYNPTSRPPYRPPPYNRRQYHRPRRNICCRCCFWSILILLIIALLASIAGIVLYVMYRPHRPSFSIPSLRVHRLNLTTSADSSSSHISTLFNFTLSSKNPNSHISFFYDPFAVSCTSSNSGVFLGNGTIPAFVSDGKNLTTFRAVIISTSQDLDADSVNGLRSDLKKKGGVPLKLELDTRVKVKLDGLKSKKVGIRVTCEGIKADPPTGKSPALANTSGAKCKVDLRIKIWKWTF</sequence>
<evidence type="ECO:0000259" key="7">
    <source>
        <dbReference type="Pfam" id="PF03168"/>
    </source>
</evidence>
<evidence type="ECO:0000256" key="1">
    <source>
        <dbReference type="ARBA" id="ARBA00004167"/>
    </source>
</evidence>
<evidence type="ECO:0000256" key="4">
    <source>
        <dbReference type="ARBA" id="ARBA00023136"/>
    </source>
</evidence>
<evidence type="ECO:0000313" key="8">
    <source>
        <dbReference type="EMBL" id="GKV00136.1"/>
    </source>
</evidence>
<dbReference type="Pfam" id="PF03168">
    <property type="entry name" value="LEA_2"/>
    <property type="match status" value="1"/>
</dbReference>
<feature type="transmembrane region" description="Helical" evidence="6">
    <location>
        <begin position="65"/>
        <end position="95"/>
    </location>
</feature>
<keyword evidence="4 6" id="KW-0472">Membrane</keyword>
<name>A0AAV5IND9_9ROSI</name>
<dbReference type="InterPro" id="IPR004864">
    <property type="entry name" value="LEA_2"/>
</dbReference>
<keyword evidence="2 6" id="KW-0812">Transmembrane</keyword>
<evidence type="ECO:0000256" key="5">
    <source>
        <dbReference type="SAM" id="MobiDB-lite"/>
    </source>
</evidence>
<accession>A0AAV5IND9</accession>
<dbReference type="AlphaFoldDB" id="A0AAV5IND9"/>
<feature type="compositionally biased region" description="Pro residues" evidence="5">
    <location>
        <begin position="44"/>
        <end position="53"/>
    </location>
</feature>
<gene>
    <name evidence="8" type="ORF">SLEP1_g12878</name>
</gene>
<dbReference type="GO" id="GO:0098542">
    <property type="term" value="P:defense response to other organism"/>
    <property type="evidence" value="ECO:0007669"/>
    <property type="project" value="InterPro"/>
</dbReference>
<proteinExistence type="predicted"/>
<feature type="domain" description="Late embryogenesis abundant protein LEA-2 subgroup" evidence="7">
    <location>
        <begin position="132"/>
        <end position="237"/>
    </location>
</feature>
<evidence type="ECO:0000256" key="6">
    <source>
        <dbReference type="SAM" id="Phobius"/>
    </source>
</evidence>
<reference evidence="8 9" key="1">
    <citation type="journal article" date="2021" name="Commun. Biol.">
        <title>The genome of Shorea leprosula (Dipterocarpaceae) highlights the ecological relevance of drought in aseasonal tropical rainforests.</title>
        <authorList>
            <person name="Ng K.K.S."/>
            <person name="Kobayashi M.J."/>
            <person name="Fawcett J.A."/>
            <person name="Hatakeyama M."/>
            <person name="Paape T."/>
            <person name="Ng C.H."/>
            <person name="Ang C.C."/>
            <person name="Tnah L.H."/>
            <person name="Lee C.T."/>
            <person name="Nishiyama T."/>
            <person name="Sese J."/>
            <person name="O'Brien M.J."/>
            <person name="Copetti D."/>
            <person name="Mohd Noor M.I."/>
            <person name="Ong R.C."/>
            <person name="Putra M."/>
            <person name="Sireger I.Z."/>
            <person name="Indrioko S."/>
            <person name="Kosugi Y."/>
            <person name="Izuno A."/>
            <person name="Isagi Y."/>
            <person name="Lee S.L."/>
            <person name="Shimizu K.K."/>
        </authorList>
    </citation>
    <scope>NUCLEOTIDE SEQUENCE [LARGE SCALE GENOMIC DNA]</scope>
    <source>
        <strain evidence="8">214</strain>
    </source>
</reference>
<organism evidence="8 9">
    <name type="scientific">Rubroshorea leprosula</name>
    <dbReference type="NCBI Taxonomy" id="152421"/>
    <lineage>
        <taxon>Eukaryota</taxon>
        <taxon>Viridiplantae</taxon>
        <taxon>Streptophyta</taxon>
        <taxon>Embryophyta</taxon>
        <taxon>Tracheophyta</taxon>
        <taxon>Spermatophyta</taxon>
        <taxon>Magnoliopsida</taxon>
        <taxon>eudicotyledons</taxon>
        <taxon>Gunneridae</taxon>
        <taxon>Pentapetalae</taxon>
        <taxon>rosids</taxon>
        <taxon>malvids</taxon>
        <taxon>Malvales</taxon>
        <taxon>Dipterocarpaceae</taxon>
        <taxon>Rubroshorea</taxon>
    </lineage>
</organism>
<dbReference type="GO" id="GO:0005886">
    <property type="term" value="C:plasma membrane"/>
    <property type="evidence" value="ECO:0007669"/>
    <property type="project" value="TreeGrafter"/>
</dbReference>